<feature type="region of interest" description="Disordered" evidence="1">
    <location>
        <begin position="1"/>
        <end position="25"/>
    </location>
</feature>
<organism evidence="2 3">
    <name type="scientific">Ceratopteris richardii</name>
    <name type="common">Triangle waterfern</name>
    <dbReference type="NCBI Taxonomy" id="49495"/>
    <lineage>
        <taxon>Eukaryota</taxon>
        <taxon>Viridiplantae</taxon>
        <taxon>Streptophyta</taxon>
        <taxon>Embryophyta</taxon>
        <taxon>Tracheophyta</taxon>
        <taxon>Polypodiopsida</taxon>
        <taxon>Polypodiidae</taxon>
        <taxon>Polypodiales</taxon>
        <taxon>Pteridineae</taxon>
        <taxon>Pteridaceae</taxon>
        <taxon>Parkerioideae</taxon>
        <taxon>Ceratopteris</taxon>
    </lineage>
</organism>
<protein>
    <submittedName>
        <fullName evidence="2">Uncharacterized protein</fullName>
    </submittedName>
</protein>
<dbReference type="PANTHER" id="PTHR34464:SF3">
    <property type="entry name" value="OS09G0376300 PROTEIN"/>
    <property type="match status" value="1"/>
</dbReference>
<evidence type="ECO:0000313" key="3">
    <source>
        <dbReference type="Proteomes" id="UP000825935"/>
    </source>
</evidence>
<keyword evidence="3" id="KW-1185">Reference proteome</keyword>
<comment type="caution">
    <text evidence="2">The sequence shown here is derived from an EMBL/GenBank/DDBJ whole genome shotgun (WGS) entry which is preliminary data.</text>
</comment>
<proteinExistence type="predicted"/>
<dbReference type="PANTHER" id="PTHR34464">
    <property type="entry name" value="OS09G0376300 PROTEIN"/>
    <property type="match status" value="1"/>
</dbReference>
<evidence type="ECO:0000256" key="1">
    <source>
        <dbReference type="SAM" id="MobiDB-lite"/>
    </source>
</evidence>
<evidence type="ECO:0000313" key="2">
    <source>
        <dbReference type="EMBL" id="KAH7429147.1"/>
    </source>
</evidence>
<sequence>MALPFSGLQSWPWKSPTSPNTNTSPCTYTNTNLPVSPADSFAAFETDAYQICARPKGKKSDPYKPFRNSPMKARKERQRRKTNSVQRVDLEFDMVIVQPDYSSESDSVGSDWSVGWFEPHAPEFCSDTDSENSFAVLIPCYDSPLADEKPVLGQEHYGNPYRSACSSSQLWSTVLTNISKDRRAGTLIFHLFKHVVNEASILAVSIVLS</sequence>
<feature type="region of interest" description="Disordered" evidence="1">
    <location>
        <begin position="55"/>
        <end position="84"/>
    </location>
</feature>
<accession>A0A8T2U0A4</accession>
<dbReference type="Proteomes" id="UP000825935">
    <property type="component" value="Chromosome 9"/>
</dbReference>
<dbReference type="EMBL" id="CM035414">
    <property type="protein sequence ID" value="KAH7429147.1"/>
    <property type="molecule type" value="Genomic_DNA"/>
</dbReference>
<name>A0A8T2U0A4_CERRI</name>
<feature type="compositionally biased region" description="Low complexity" evidence="1">
    <location>
        <begin position="15"/>
        <end position="25"/>
    </location>
</feature>
<reference evidence="2" key="1">
    <citation type="submission" date="2021-08" db="EMBL/GenBank/DDBJ databases">
        <title>WGS assembly of Ceratopteris richardii.</title>
        <authorList>
            <person name="Marchant D.B."/>
            <person name="Chen G."/>
            <person name="Jenkins J."/>
            <person name="Shu S."/>
            <person name="Leebens-Mack J."/>
            <person name="Grimwood J."/>
            <person name="Schmutz J."/>
            <person name="Soltis P."/>
            <person name="Soltis D."/>
            <person name="Chen Z.-H."/>
        </authorList>
    </citation>
    <scope>NUCLEOTIDE SEQUENCE</scope>
    <source>
        <strain evidence="2">Whitten #5841</strain>
        <tissue evidence="2">Leaf</tissue>
    </source>
</reference>
<feature type="compositionally biased region" description="Basic residues" evidence="1">
    <location>
        <begin position="72"/>
        <end position="82"/>
    </location>
</feature>
<gene>
    <name evidence="2" type="ORF">KP509_09G032800</name>
</gene>
<dbReference type="AlphaFoldDB" id="A0A8T2U0A4"/>
<dbReference type="OrthoDB" id="686813at2759"/>